<reference evidence="1" key="1">
    <citation type="journal article" date="2019" name="bioRxiv">
        <title>The Genome of the Zebra Mussel, Dreissena polymorpha: A Resource for Invasive Species Research.</title>
        <authorList>
            <person name="McCartney M.A."/>
            <person name="Auch B."/>
            <person name="Kono T."/>
            <person name="Mallez S."/>
            <person name="Zhang Y."/>
            <person name="Obille A."/>
            <person name="Becker A."/>
            <person name="Abrahante J.E."/>
            <person name="Garbe J."/>
            <person name="Badalamenti J.P."/>
            <person name="Herman A."/>
            <person name="Mangelson H."/>
            <person name="Liachko I."/>
            <person name="Sullivan S."/>
            <person name="Sone E.D."/>
            <person name="Koren S."/>
            <person name="Silverstein K.A.T."/>
            <person name="Beckman K.B."/>
            <person name="Gohl D.M."/>
        </authorList>
    </citation>
    <scope>NUCLEOTIDE SEQUENCE</scope>
    <source>
        <strain evidence="1">Duluth1</strain>
        <tissue evidence="1">Whole animal</tissue>
    </source>
</reference>
<evidence type="ECO:0000313" key="2">
    <source>
        <dbReference type="Proteomes" id="UP000828390"/>
    </source>
</evidence>
<dbReference type="AlphaFoldDB" id="A0A9D4D9B2"/>
<evidence type="ECO:0000313" key="1">
    <source>
        <dbReference type="EMBL" id="KAH3741571.1"/>
    </source>
</evidence>
<protein>
    <submittedName>
        <fullName evidence="1">Uncharacterized protein</fullName>
    </submittedName>
</protein>
<name>A0A9D4D9B2_DREPO</name>
<keyword evidence="2" id="KW-1185">Reference proteome</keyword>
<reference evidence="1" key="2">
    <citation type="submission" date="2020-11" db="EMBL/GenBank/DDBJ databases">
        <authorList>
            <person name="McCartney M.A."/>
            <person name="Auch B."/>
            <person name="Kono T."/>
            <person name="Mallez S."/>
            <person name="Becker A."/>
            <person name="Gohl D.M."/>
            <person name="Silverstein K.A.T."/>
            <person name="Koren S."/>
            <person name="Bechman K.B."/>
            <person name="Herman A."/>
            <person name="Abrahante J.E."/>
            <person name="Garbe J."/>
        </authorList>
    </citation>
    <scope>NUCLEOTIDE SEQUENCE</scope>
    <source>
        <strain evidence="1">Duluth1</strain>
        <tissue evidence="1">Whole animal</tissue>
    </source>
</reference>
<dbReference type="EMBL" id="JAIWYP010000011">
    <property type="protein sequence ID" value="KAH3741571.1"/>
    <property type="molecule type" value="Genomic_DNA"/>
</dbReference>
<sequence length="71" mass="8113">MGIEPGTCGFQIRQTLYSVAIKSSSYSNIARQYKFSLYRILLDTPPPIEKFFHEFPHATTSEGRLTHMVGF</sequence>
<dbReference type="Proteomes" id="UP000828390">
    <property type="component" value="Unassembled WGS sequence"/>
</dbReference>
<accession>A0A9D4D9B2</accession>
<proteinExistence type="predicted"/>
<organism evidence="1 2">
    <name type="scientific">Dreissena polymorpha</name>
    <name type="common">Zebra mussel</name>
    <name type="synonym">Mytilus polymorpha</name>
    <dbReference type="NCBI Taxonomy" id="45954"/>
    <lineage>
        <taxon>Eukaryota</taxon>
        <taxon>Metazoa</taxon>
        <taxon>Spiralia</taxon>
        <taxon>Lophotrochozoa</taxon>
        <taxon>Mollusca</taxon>
        <taxon>Bivalvia</taxon>
        <taxon>Autobranchia</taxon>
        <taxon>Heteroconchia</taxon>
        <taxon>Euheterodonta</taxon>
        <taxon>Imparidentia</taxon>
        <taxon>Neoheterodontei</taxon>
        <taxon>Myida</taxon>
        <taxon>Dreissenoidea</taxon>
        <taxon>Dreissenidae</taxon>
        <taxon>Dreissena</taxon>
    </lineage>
</organism>
<comment type="caution">
    <text evidence="1">The sequence shown here is derived from an EMBL/GenBank/DDBJ whole genome shotgun (WGS) entry which is preliminary data.</text>
</comment>
<gene>
    <name evidence="1" type="ORF">DPMN_048296</name>
</gene>